<dbReference type="Proteomes" id="UP000243900">
    <property type="component" value="Unassembled WGS sequence"/>
</dbReference>
<proteinExistence type="predicted"/>
<dbReference type="GO" id="GO:0016787">
    <property type="term" value="F:hydrolase activity"/>
    <property type="evidence" value="ECO:0007669"/>
    <property type="project" value="UniProtKB-KW"/>
</dbReference>
<dbReference type="AlphaFoldDB" id="A0A2P6ATD8"/>
<dbReference type="InterPro" id="IPR050228">
    <property type="entry name" value="Carboxylesterase_BioH"/>
</dbReference>
<dbReference type="RefSeq" id="WP_105191663.1">
    <property type="nucleotide sequence ID" value="NZ_PTQZ01000061.1"/>
</dbReference>
<dbReference type="InterPro" id="IPR029058">
    <property type="entry name" value="AB_hydrolase_fold"/>
</dbReference>
<protein>
    <submittedName>
        <fullName evidence="2">Alpha/beta hydrolase</fullName>
    </submittedName>
</protein>
<evidence type="ECO:0000259" key="1">
    <source>
        <dbReference type="Pfam" id="PF00561"/>
    </source>
</evidence>
<reference evidence="3" key="1">
    <citation type="submission" date="2018-02" db="EMBL/GenBank/DDBJ databases">
        <title>Genome sequencing of Solimonas sp. HR-BB.</title>
        <authorList>
            <person name="Lee Y."/>
            <person name="Jeon C.O."/>
        </authorList>
    </citation>
    <scope>NUCLEOTIDE SEQUENCE [LARGE SCALE GENOMIC DNA]</scope>
    <source>
        <strain evidence="3">HR-E</strain>
    </source>
</reference>
<dbReference type="EMBL" id="PTQZ01000061">
    <property type="protein sequence ID" value="PQA47660.1"/>
    <property type="molecule type" value="Genomic_DNA"/>
</dbReference>
<dbReference type="InterPro" id="IPR000073">
    <property type="entry name" value="AB_hydrolase_1"/>
</dbReference>
<sequence>MVMVPVRDGQSLSVRVIGRGRPVLLLHGLGMSGAHWLPFVLPHLHRHRFILPDLRGAGASADVPFKPGDIFRAHAEDVQDVIAGLGLRDLTLGGISLGATTALHLLSLDGFGPVRRYLHIDQSPCIGNRPGWPHGLFGARQDEMFARMREVLALVGEHPDCRRLAELPAPVRQAVGDRLAPVLAEMAGGAGLHSALRVVFRLPAALLGRMPVPFSDLGHLRRYLPAYLSGGHDYRPALAACTVPVTVMLGAHSPLYAEAGQRLIAEHHPRSRVVRFEHSGHVPLKDEPLRFARELGRFLRED</sequence>
<keyword evidence="2" id="KW-0378">Hydrolase</keyword>
<dbReference type="Pfam" id="PF00561">
    <property type="entry name" value="Abhydrolase_1"/>
    <property type="match status" value="1"/>
</dbReference>
<dbReference type="SUPFAM" id="SSF53474">
    <property type="entry name" value="alpha/beta-Hydrolases"/>
    <property type="match status" value="1"/>
</dbReference>
<comment type="caution">
    <text evidence="2">The sequence shown here is derived from an EMBL/GenBank/DDBJ whole genome shotgun (WGS) entry which is preliminary data.</text>
</comment>
<accession>A0A2P6ATD8</accession>
<evidence type="ECO:0000313" key="3">
    <source>
        <dbReference type="Proteomes" id="UP000243900"/>
    </source>
</evidence>
<dbReference type="PANTHER" id="PTHR43194:SF5">
    <property type="entry name" value="PIMELOYL-[ACYL-CARRIER PROTEIN] METHYL ESTER ESTERASE"/>
    <property type="match status" value="1"/>
</dbReference>
<name>A0A2P6ATD8_9GAMM</name>
<organism evidence="2 3">
    <name type="scientific">Amnimonas aquatica</name>
    <dbReference type="NCBI Taxonomy" id="2094561"/>
    <lineage>
        <taxon>Bacteria</taxon>
        <taxon>Pseudomonadati</taxon>
        <taxon>Pseudomonadota</taxon>
        <taxon>Gammaproteobacteria</taxon>
        <taxon>Moraxellales</taxon>
        <taxon>Moraxellaceae</taxon>
        <taxon>Amnimonas</taxon>
    </lineage>
</organism>
<dbReference type="PANTHER" id="PTHR43194">
    <property type="entry name" value="HYDROLASE ALPHA/BETA FOLD FAMILY"/>
    <property type="match status" value="1"/>
</dbReference>
<dbReference type="Gene3D" id="3.40.50.1820">
    <property type="entry name" value="alpha/beta hydrolase"/>
    <property type="match status" value="1"/>
</dbReference>
<evidence type="ECO:0000313" key="2">
    <source>
        <dbReference type="EMBL" id="PQA47660.1"/>
    </source>
</evidence>
<gene>
    <name evidence="2" type="ORF">C5O18_03965</name>
</gene>
<dbReference type="OrthoDB" id="9780744at2"/>
<feature type="domain" description="AB hydrolase-1" evidence="1">
    <location>
        <begin position="22"/>
        <end position="111"/>
    </location>
</feature>
<keyword evidence="3" id="KW-1185">Reference proteome</keyword>